<keyword evidence="3" id="KW-1185">Reference proteome</keyword>
<reference evidence="2 3" key="1">
    <citation type="submission" date="2019-06" db="EMBL/GenBank/DDBJ databases">
        <title>A chromosome-scale genome assembly of the striped catfish, Pangasianodon hypophthalmus.</title>
        <authorList>
            <person name="Wen M."/>
            <person name="Zahm M."/>
            <person name="Roques C."/>
            <person name="Cabau C."/>
            <person name="Klopp C."/>
            <person name="Donnadieu C."/>
            <person name="Jouanno E."/>
            <person name="Avarre J.-C."/>
            <person name="Campet M."/>
            <person name="Ha T.T.T."/>
            <person name="Dugue R."/>
            <person name="Lampietro C."/>
            <person name="Louis A."/>
            <person name="Herpin A."/>
            <person name="Echchiki A."/>
            <person name="Berthelot C."/>
            <person name="Parey E."/>
            <person name="Roest-Crollius H."/>
            <person name="Braasch I."/>
            <person name="Postlethwait J."/>
            <person name="Bobe J."/>
            <person name="Montfort J."/>
            <person name="Bouchez O."/>
            <person name="Begum T."/>
            <person name="Schartl M."/>
            <person name="Guiguen Y."/>
        </authorList>
    </citation>
    <scope>NUCLEOTIDE SEQUENCE [LARGE SCALE GENOMIC DNA]</scope>
    <source>
        <strain evidence="2 3">Indonesia</strain>
        <tissue evidence="2">Blood</tissue>
    </source>
</reference>
<keyword evidence="1" id="KW-0812">Transmembrane</keyword>
<feature type="transmembrane region" description="Helical" evidence="1">
    <location>
        <begin position="153"/>
        <end position="172"/>
    </location>
</feature>
<dbReference type="Gene3D" id="2.60.40.10">
    <property type="entry name" value="Immunoglobulins"/>
    <property type="match status" value="1"/>
</dbReference>
<evidence type="ECO:0008006" key="4">
    <source>
        <dbReference type="Google" id="ProtNLM"/>
    </source>
</evidence>
<dbReference type="AlphaFoldDB" id="A0A5N5KCY7"/>
<protein>
    <recommendedName>
        <fullName evidence="4">Immunoglobulin subtype domain-containing protein</fullName>
    </recommendedName>
</protein>
<dbReference type="Proteomes" id="UP000327468">
    <property type="component" value="Chromosome 24"/>
</dbReference>
<evidence type="ECO:0000256" key="1">
    <source>
        <dbReference type="SAM" id="Phobius"/>
    </source>
</evidence>
<accession>A0A5N5KCY7</accession>
<dbReference type="InterPro" id="IPR013783">
    <property type="entry name" value="Ig-like_fold"/>
</dbReference>
<evidence type="ECO:0000313" key="2">
    <source>
        <dbReference type="EMBL" id="KAB5528205.1"/>
    </source>
</evidence>
<evidence type="ECO:0000313" key="3">
    <source>
        <dbReference type="Proteomes" id="UP000327468"/>
    </source>
</evidence>
<dbReference type="SUPFAM" id="SSF48726">
    <property type="entry name" value="Immunoglobulin"/>
    <property type="match status" value="1"/>
</dbReference>
<keyword evidence="1" id="KW-1133">Transmembrane helix</keyword>
<name>A0A5N5KCY7_PANHP</name>
<dbReference type="EMBL" id="VFJC01000025">
    <property type="protein sequence ID" value="KAB5528205.1"/>
    <property type="molecule type" value="Genomic_DNA"/>
</dbReference>
<comment type="caution">
    <text evidence="2">The sequence shown here is derived from an EMBL/GenBank/DDBJ whole genome shotgun (WGS) entry which is preliminary data.</text>
</comment>
<proteinExistence type="predicted"/>
<organism evidence="2 3">
    <name type="scientific">Pangasianodon hypophthalmus</name>
    <name type="common">Striped catfish</name>
    <name type="synonym">Helicophagus hypophthalmus</name>
    <dbReference type="NCBI Taxonomy" id="310915"/>
    <lineage>
        <taxon>Eukaryota</taxon>
        <taxon>Metazoa</taxon>
        <taxon>Chordata</taxon>
        <taxon>Craniata</taxon>
        <taxon>Vertebrata</taxon>
        <taxon>Euteleostomi</taxon>
        <taxon>Actinopterygii</taxon>
        <taxon>Neopterygii</taxon>
        <taxon>Teleostei</taxon>
        <taxon>Ostariophysi</taxon>
        <taxon>Siluriformes</taxon>
        <taxon>Pangasiidae</taxon>
        <taxon>Pangasianodon</taxon>
    </lineage>
</organism>
<gene>
    <name evidence="2" type="ORF">PHYPO_G00137690</name>
</gene>
<keyword evidence="1" id="KW-0472">Membrane</keyword>
<dbReference type="InterPro" id="IPR036179">
    <property type="entry name" value="Ig-like_dom_sf"/>
</dbReference>
<sequence length="199" mass="21786">MEGNFSLTITAADYSRRGVYTCQCGGKGVCDVRLSIESVALAGQIDPGSSLMLDVPMSGSVKVTFIRFGDESQSSVTLCEVTGGKVHHHPEYKNRISFRSSFTLNKLRPSDSGVYTVWDTNDELIATYTLTVTGEQSCCVCLKRNWYHHPVQANGLVALVCLVIAFLVYTPLCIRRSRCGVQPAEEETDPAEIVQPLSV</sequence>